<keyword evidence="5" id="KW-0687">Ribonucleoprotein</keyword>
<keyword evidence="8" id="KW-1185">Reference proteome</keyword>
<sequence length="188" mass="21800">MSFTRGDLLTKTMKLVKGQAKKEPLWLKAMKESPPVTFPLSPHGKIQKIVLPEDHYIKSFYTKYPDSLYHDAVRVNDFNPPPSRIFAHRVLEMKQQGVNEDNAVAVADMEYQRDRKAKKNAYKELKMISRILGKKPPPNPFPSAVKEIQAEEARFLRDRFTNPKILGIINKIKEEKELWLKNVRGDDL</sequence>
<evidence type="ECO:0000313" key="8">
    <source>
        <dbReference type="Proteomes" id="UP000036987"/>
    </source>
</evidence>
<protein>
    <recommendedName>
        <fullName evidence="6">Small ribosomal subunit protein mS23</fullName>
    </recommendedName>
</protein>
<keyword evidence="4" id="KW-0496">Mitochondrion</keyword>
<dbReference type="PANTHER" id="PTHR35693:SF1">
    <property type="entry name" value="EXPRESSED PROTEIN"/>
    <property type="match status" value="1"/>
</dbReference>
<organism evidence="7 8">
    <name type="scientific">Zostera marina</name>
    <name type="common">Eelgrass</name>
    <dbReference type="NCBI Taxonomy" id="29655"/>
    <lineage>
        <taxon>Eukaryota</taxon>
        <taxon>Viridiplantae</taxon>
        <taxon>Streptophyta</taxon>
        <taxon>Embryophyta</taxon>
        <taxon>Tracheophyta</taxon>
        <taxon>Spermatophyta</taxon>
        <taxon>Magnoliopsida</taxon>
        <taxon>Liliopsida</taxon>
        <taxon>Zosteraceae</taxon>
        <taxon>Zostera</taxon>
    </lineage>
</organism>
<dbReference type="Proteomes" id="UP000036987">
    <property type="component" value="Unassembled WGS sequence"/>
</dbReference>
<dbReference type="PANTHER" id="PTHR35693">
    <property type="entry name" value="EXPRESSED PROTEIN"/>
    <property type="match status" value="1"/>
</dbReference>
<evidence type="ECO:0000256" key="4">
    <source>
        <dbReference type="ARBA" id="ARBA00023128"/>
    </source>
</evidence>
<evidence type="ECO:0000256" key="6">
    <source>
        <dbReference type="ARBA" id="ARBA00035137"/>
    </source>
</evidence>
<proteinExistence type="inferred from homology"/>
<keyword evidence="3" id="KW-0689">Ribosomal protein</keyword>
<accession>A0A0K9PYX7</accession>
<name>A0A0K9PYX7_ZOSMR</name>
<dbReference type="EMBL" id="LFYR01000584">
    <property type="protein sequence ID" value="KMZ73442.1"/>
    <property type="molecule type" value="Genomic_DNA"/>
</dbReference>
<comment type="similarity">
    <text evidence="2">Belongs to the mitochondrion-specific ribosomal protein mS23 family.</text>
</comment>
<dbReference type="CDD" id="cd23701">
    <property type="entry name" value="At1g26750"/>
    <property type="match status" value="1"/>
</dbReference>
<gene>
    <name evidence="7" type="ORF">ZOSMA_149G00290</name>
</gene>
<dbReference type="OMA" id="DMEYRTE"/>
<evidence type="ECO:0000313" key="7">
    <source>
        <dbReference type="EMBL" id="KMZ73442.1"/>
    </source>
</evidence>
<comment type="caution">
    <text evidence="7">The sequence shown here is derived from an EMBL/GenBank/DDBJ whole genome shotgun (WGS) entry which is preliminary data.</text>
</comment>
<evidence type="ECO:0000256" key="5">
    <source>
        <dbReference type="ARBA" id="ARBA00023274"/>
    </source>
</evidence>
<reference evidence="8" key="1">
    <citation type="journal article" date="2016" name="Nature">
        <title>The genome of the seagrass Zostera marina reveals angiosperm adaptation to the sea.</title>
        <authorList>
            <person name="Olsen J.L."/>
            <person name="Rouze P."/>
            <person name="Verhelst B."/>
            <person name="Lin Y.-C."/>
            <person name="Bayer T."/>
            <person name="Collen J."/>
            <person name="Dattolo E."/>
            <person name="De Paoli E."/>
            <person name="Dittami S."/>
            <person name="Maumus F."/>
            <person name="Michel G."/>
            <person name="Kersting A."/>
            <person name="Lauritano C."/>
            <person name="Lohaus R."/>
            <person name="Toepel M."/>
            <person name="Tonon T."/>
            <person name="Vanneste K."/>
            <person name="Amirebrahimi M."/>
            <person name="Brakel J."/>
            <person name="Bostroem C."/>
            <person name="Chovatia M."/>
            <person name="Grimwood J."/>
            <person name="Jenkins J.W."/>
            <person name="Jueterbock A."/>
            <person name="Mraz A."/>
            <person name="Stam W.T."/>
            <person name="Tice H."/>
            <person name="Bornberg-Bauer E."/>
            <person name="Green P.J."/>
            <person name="Pearson G.A."/>
            <person name="Procaccini G."/>
            <person name="Duarte C.M."/>
            <person name="Schmutz J."/>
            <person name="Reusch T.B.H."/>
            <person name="Van de Peer Y."/>
        </authorList>
    </citation>
    <scope>NUCLEOTIDE SEQUENCE [LARGE SCALE GENOMIC DNA]</scope>
    <source>
        <strain evidence="8">cv. Finnish</strain>
    </source>
</reference>
<evidence type="ECO:0000256" key="2">
    <source>
        <dbReference type="ARBA" id="ARBA00009864"/>
    </source>
</evidence>
<comment type="subcellular location">
    <subcellularLocation>
        <location evidence="1">Mitochondrion</location>
    </subcellularLocation>
</comment>
<dbReference type="AlphaFoldDB" id="A0A0K9PYX7"/>
<evidence type="ECO:0000256" key="3">
    <source>
        <dbReference type="ARBA" id="ARBA00022980"/>
    </source>
</evidence>
<dbReference type="OrthoDB" id="543108at2759"/>
<dbReference type="InterPro" id="IPR059242">
    <property type="entry name" value="mS23_dom"/>
</dbReference>
<evidence type="ECO:0000256" key="1">
    <source>
        <dbReference type="ARBA" id="ARBA00004173"/>
    </source>
</evidence>